<dbReference type="GO" id="GO:0005829">
    <property type="term" value="C:cytosol"/>
    <property type="evidence" value="ECO:0007669"/>
    <property type="project" value="TreeGrafter"/>
</dbReference>
<dbReference type="Gene3D" id="1.25.40.200">
    <property type="entry name" value="Ran-GTPase activating protein 1, C-terminal domain"/>
    <property type="match status" value="1"/>
</dbReference>
<dbReference type="InterPro" id="IPR036720">
    <property type="entry name" value="RanGAP1_C_sf"/>
</dbReference>
<dbReference type="EMBL" id="CAQQ02390030">
    <property type="status" value="NOT_ANNOTATED_CDS"/>
    <property type="molecule type" value="Genomic_DNA"/>
</dbReference>
<dbReference type="PANTHER" id="PTHR24113">
    <property type="entry name" value="RAN GTPASE-ACTIVATING PROTEIN 1"/>
    <property type="match status" value="1"/>
</dbReference>
<keyword evidence="3" id="KW-0677">Repeat</keyword>
<reference evidence="5" key="2">
    <citation type="submission" date="2015-06" db="UniProtKB">
        <authorList>
            <consortium name="EnsemblMetazoa"/>
        </authorList>
    </citation>
    <scope>IDENTIFICATION</scope>
</reference>
<dbReference type="EnsemblMetazoa" id="MESCA007539-RA">
    <property type="protein sequence ID" value="MESCA007539-PA"/>
    <property type="gene ID" value="MESCA007539"/>
</dbReference>
<name>T1GUW7_MEGSC</name>
<dbReference type="InterPro" id="IPR027038">
    <property type="entry name" value="RanGap"/>
</dbReference>
<dbReference type="SUPFAM" id="SSF69099">
    <property type="entry name" value="Ran-GTPase activating protein 1 (RanGAP1), C-terminal domain"/>
    <property type="match status" value="1"/>
</dbReference>
<evidence type="ECO:0000313" key="6">
    <source>
        <dbReference type="Proteomes" id="UP000015102"/>
    </source>
</evidence>
<evidence type="ECO:0000313" key="5">
    <source>
        <dbReference type="EnsemblMetazoa" id="MESCA007539-PA"/>
    </source>
</evidence>
<sequence>MSESGVSFAGKAQKWEDEEKVRELVEAINKCEKLDFLDLEGNTLGVEAAVFIGKALEKHPEMKKALWKDLFTGRLKTEIPAALKKMGEGMMTAGAHLTVLDCSDNALGPNGMVGLEDLIRSPVCYSLQELMLNNCGLGIGGGKMLAKALLDCHASSSKAGKPLSLKVFIAGRNRLENDGGTALAKFFATVKTLEHVAMPQNGIYFPGITAISEGLAQNPNMKILNLNDNTIRYKGAVALADAFESMPNLIEINFGDCLLKNDGSLVIAEAIMEGHEKLEVINLSANEMRADMGLEVVKAVQNKPNLKVLNLNANEFGYDGKELVRSVMESGPNGDALDSLSDDESPDEDEDDEDEENEDEDDDIKVEESDPNTIDLSSLQMNNNGPATVDTFFNTPHPSLELFNKLADTNKLDAFKKLLDCYEGEDYLIGLVFLTMKFAALSKESKEALELAKSFFDECFKYATEKSQTNRVKNFFLIQMGLLKSEDKKFVPHFNVESSRFAIEESLKTETIPQDIKDTFKTFLTVK</sequence>
<dbReference type="PANTHER" id="PTHR24113:SF12">
    <property type="entry name" value="RAN GTPASE-ACTIVATING PROTEIN 1"/>
    <property type="match status" value="1"/>
</dbReference>
<dbReference type="AlphaFoldDB" id="T1GUW7"/>
<organism evidence="5 6">
    <name type="scientific">Megaselia scalaris</name>
    <name type="common">Humpbacked fly</name>
    <name type="synonym">Phora scalaris</name>
    <dbReference type="NCBI Taxonomy" id="36166"/>
    <lineage>
        <taxon>Eukaryota</taxon>
        <taxon>Metazoa</taxon>
        <taxon>Ecdysozoa</taxon>
        <taxon>Arthropoda</taxon>
        <taxon>Hexapoda</taxon>
        <taxon>Insecta</taxon>
        <taxon>Pterygota</taxon>
        <taxon>Neoptera</taxon>
        <taxon>Endopterygota</taxon>
        <taxon>Diptera</taxon>
        <taxon>Brachycera</taxon>
        <taxon>Muscomorpha</taxon>
        <taxon>Platypezoidea</taxon>
        <taxon>Phoridae</taxon>
        <taxon>Megaseliini</taxon>
        <taxon>Megaselia</taxon>
    </lineage>
</organism>
<dbReference type="Proteomes" id="UP000015102">
    <property type="component" value="Unassembled WGS sequence"/>
</dbReference>
<feature type="compositionally biased region" description="Polar residues" evidence="4">
    <location>
        <begin position="371"/>
        <end position="381"/>
    </location>
</feature>
<accession>T1GUW7</accession>
<keyword evidence="2" id="KW-0433">Leucine-rich repeat</keyword>
<dbReference type="GO" id="GO:0006913">
    <property type="term" value="P:nucleocytoplasmic transport"/>
    <property type="evidence" value="ECO:0007669"/>
    <property type="project" value="TreeGrafter"/>
</dbReference>
<feature type="compositionally biased region" description="Acidic residues" evidence="4">
    <location>
        <begin position="340"/>
        <end position="365"/>
    </location>
</feature>
<dbReference type="CDD" id="cd00116">
    <property type="entry name" value="LRR_RI"/>
    <property type="match status" value="1"/>
</dbReference>
<dbReference type="InterPro" id="IPR001611">
    <property type="entry name" value="Leu-rich_rpt"/>
</dbReference>
<dbReference type="GO" id="GO:0048471">
    <property type="term" value="C:perinuclear region of cytoplasm"/>
    <property type="evidence" value="ECO:0007669"/>
    <property type="project" value="TreeGrafter"/>
</dbReference>
<dbReference type="HOGENOM" id="CLU_028747_2_0_1"/>
<dbReference type="GO" id="GO:0005096">
    <property type="term" value="F:GTPase activator activity"/>
    <property type="evidence" value="ECO:0007669"/>
    <property type="project" value="UniProtKB-KW"/>
</dbReference>
<dbReference type="Pfam" id="PF13516">
    <property type="entry name" value="LRR_6"/>
    <property type="match status" value="2"/>
</dbReference>
<dbReference type="GO" id="GO:0031267">
    <property type="term" value="F:small GTPase binding"/>
    <property type="evidence" value="ECO:0007669"/>
    <property type="project" value="TreeGrafter"/>
</dbReference>
<dbReference type="SUPFAM" id="SSF52047">
    <property type="entry name" value="RNI-like"/>
    <property type="match status" value="1"/>
</dbReference>
<dbReference type="OMA" id="NGSMEAW"/>
<protein>
    <submittedName>
        <fullName evidence="5">Uncharacterized protein</fullName>
    </submittedName>
</protein>
<dbReference type="Gene3D" id="3.80.10.10">
    <property type="entry name" value="Ribonuclease Inhibitor"/>
    <property type="match status" value="1"/>
</dbReference>
<dbReference type="GO" id="GO:0007165">
    <property type="term" value="P:signal transduction"/>
    <property type="evidence" value="ECO:0007669"/>
    <property type="project" value="InterPro"/>
</dbReference>
<dbReference type="STRING" id="36166.T1GUW7"/>
<evidence type="ECO:0000256" key="4">
    <source>
        <dbReference type="SAM" id="MobiDB-lite"/>
    </source>
</evidence>
<keyword evidence="6" id="KW-1185">Reference proteome</keyword>
<proteinExistence type="predicted"/>
<evidence type="ECO:0000256" key="1">
    <source>
        <dbReference type="ARBA" id="ARBA00022468"/>
    </source>
</evidence>
<dbReference type="GO" id="GO:0005634">
    <property type="term" value="C:nucleus"/>
    <property type="evidence" value="ECO:0007669"/>
    <property type="project" value="TreeGrafter"/>
</dbReference>
<evidence type="ECO:0000256" key="3">
    <source>
        <dbReference type="ARBA" id="ARBA00022737"/>
    </source>
</evidence>
<dbReference type="InterPro" id="IPR032675">
    <property type="entry name" value="LRR_dom_sf"/>
</dbReference>
<evidence type="ECO:0000256" key="2">
    <source>
        <dbReference type="ARBA" id="ARBA00022614"/>
    </source>
</evidence>
<feature type="region of interest" description="Disordered" evidence="4">
    <location>
        <begin position="328"/>
        <end position="381"/>
    </location>
</feature>
<keyword evidence="1" id="KW-0343">GTPase activation</keyword>
<dbReference type="SMART" id="SM00368">
    <property type="entry name" value="LRR_RI"/>
    <property type="match status" value="7"/>
</dbReference>
<dbReference type="EMBL" id="CAQQ02390031">
    <property type="status" value="NOT_ANNOTATED_CDS"/>
    <property type="molecule type" value="Genomic_DNA"/>
</dbReference>
<reference evidence="6" key="1">
    <citation type="submission" date="2013-02" db="EMBL/GenBank/DDBJ databases">
        <authorList>
            <person name="Hughes D."/>
        </authorList>
    </citation>
    <scope>NUCLEOTIDE SEQUENCE</scope>
    <source>
        <strain>Durham</strain>
        <strain evidence="6">NC isolate 2 -- Noor lab</strain>
    </source>
</reference>